<reference evidence="2" key="1">
    <citation type="submission" date="2023-07" db="EMBL/GenBank/DDBJ databases">
        <authorList>
            <consortium name="AG Swart"/>
            <person name="Singh M."/>
            <person name="Singh A."/>
            <person name="Seah K."/>
            <person name="Emmerich C."/>
        </authorList>
    </citation>
    <scope>NUCLEOTIDE SEQUENCE</scope>
    <source>
        <strain evidence="2">DP1</strain>
    </source>
</reference>
<comment type="caution">
    <text evidence="2">The sequence shown here is derived from an EMBL/GenBank/DDBJ whole genome shotgun (WGS) entry which is preliminary data.</text>
</comment>
<keyword evidence="1" id="KW-0732">Signal</keyword>
<evidence type="ECO:0000313" key="2">
    <source>
        <dbReference type="EMBL" id="CAI2369012.1"/>
    </source>
</evidence>
<evidence type="ECO:0000313" key="3">
    <source>
        <dbReference type="Proteomes" id="UP001295684"/>
    </source>
</evidence>
<feature type="signal peptide" evidence="1">
    <location>
        <begin position="1"/>
        <end position="18"/>
    </location>
</feature>
<organism evidence="2 3">
    <name type="scientific">Euplotes crassus</name>
    <dbReference type="NCBI Taxonomy" id="5936"/>
    <lineage>
        <taxon>Eukaryota</taxon>
        <taxon>Sar</taxon>
        <taxon>Alveolata</taxon>
        <taxon>Ciliophora</taxon>
        <taxon>Intramacronucleata</taxon>
        <taxon>Spirotrichea</taxon>
        <taxon>Hypotrichia</taxon>
        <taxon>Euplotida</taxon>
        <taxon>Euplotidae</taxon>
        <taxon>Moneuplotes</taxon>
    </lineage>
</organism>
<keyword evidence="3" id="KW-1185">Reference proteome</keyword>
<accession>A0AAD1XF25</accession>
<feature type="chain" id="PRO_5041953165" evidence="1">
    <location>
        <begin position="19"/>
        <end position="460"/>
    </location>
</feature>
<dbReference type="AlphaFoldDB" id="A0AAD1XF25"/>
<name>A0AAD1XF25_EUPCR</name>
<gene>
    <name evidence="2" type="ORF">ECRASSUSDP1_LOCUS10309</name>
</gene>
<sequence length="460" mass="51885">MKALFVICLLSVATLVATETFQGVVEKVYSSKGLIDHYKSIIKRSYATFENSDMGTVSDNTGFWIFGTSMTIKKTSVDAMSFGDIAGVNYADNEYVFSVNPFVGDLHYTWSYNIAVAPFSHKSVCKFTVKPYKLKIKFDLVKDKLSVDRHIEYSQPPTLECDDKDIEDKSQYKWMKELRDTTYTEKLGEYFQKAINTWLDKVDTVFIASTQATLDDLDFALKPHLKEISPGSGATLQIGYNYDITLMKKKATPVPTQERKTLQSGGDLTMYFFEEFFQSMLELDKKTVSFWTAISQANLPDGSTFGMTANDFRYIIDGMNKYSKDTPIDVGCEYGESDPLVQLNTTGVHLVMPIACSLRAGTSKVLDATFTMTVTSQPAIDSNGTVSLKNPTYLIENFEANNIVGKKVLKEYLVNRIIEYTSLQNPFGDMTYEHGQFEDLKQLRIQTGEKFIKITAEIPD</sequence>
<protein>
    <submittedName>
        <fullName evidence="2">Uncharacterized protein</fullName>
    </submittedName>
</protein>
<evidence type="ECO:0000256" key="1">
    <source>
        <dbReference type="SAM" id="SignalP"/>
    </source>
</evidence>
<dbReference type="Proteomes" id="UP001295684">
    <property type="component" value="Unassembled WGS sequence"/>
</dbReference>
<proteinExistence type="predicted"/>
<dbReference type="EMBL" id="CAMPGE010010159">
    <property type="protein sequence ID" value="CAI2369012.1"/>
    <property type="molecule type" value="Genomic_DNA"/>
</dbReference>